<evidence type="ECO:0000313" key="1">
    <source>
        <dbReference type="EMBL" id="MPD01014.1"/>
    </source>
</evidence>
<reference evidence="1 2" key="1">
    <citation type="submission" date="2019-05" db="EMBL/GenBank/DDBJ databases">
        <title>Another draft genome of Portunus trituberculatus and its Hox gene families provides insights of decapod evolution.</title>
        <authorList>
            <person name="Jeong J.-H."/>
            <person name="Song I."/>
            <person name="Kim S."/>
            <person name="Choi T."/>
            <person name="Kim D."/>
            <person name="Ryu S."/>
            <person name="Kim W."/>
        </authorList>
    </citation>
    <scope>NUCLEOTIDE SEQUENCE [LARGE SCALE GENOMIC DNA]</scope>
    <source>
        <tissue evidence="1">Muscle</tissue>
    </source>
</reference>
<accession>A0A5B7K304</accession>
<organism evidence="1 2">
    <name type="scientific">Portunus trituberculatus</name>
    <name type="common">Swimming crab</name>
    <name type="synonym">Neptunus trituberculatus</name>
    <dbReference type="NCBI Taxonomy" id="210409"/>
    <lineage>
        <taxon>Eukaryota</taxon>
        <taxon>Metazoa</taxon>
        <taxon>Ecdysozoa</taxon>
        <taxon>Arthropoda</taxon>
        <taxon>Crustacea</taxon>
        <taxon>Multicrustacea</taxon>
        <taxon>Malacostraca</taxon>
        <taxon>Eumalacostraca</taxon>
        <taxon>Eucarida</taxon>
        <taxon>Decapoda</taxon>
        <taxon>Pleocyemata</taxon>
        <taxon>Brachyura</taxon>
        <taxon>Eubrachyura</taxon>
        <taxon>Portunoidea</taxon>
        <taxon>Portunidae</taxon>
        <taxon>Portuninae</taxon>
        <taxon>Portunus</taxon>
    </lineage>
</organism>
<gene>
    <name evidence="1" type="ORF">E2C01_096524</name>
</gene>
<comment type="caution">
    <text evidence="1">The sequence shown here is derived from an EMBL/GenBank/DDBJ whole genome shotgun (WGS) entry which is preliminary data.</text>
</comment>
<dbReference type="Proteomes" id="UP000324222">
    <property type="component" value="Unassembled WGS sequence"/>
</dbReference>
<protein>
    <submittedName>
        <fullName evidence="1">Uncharacterized protein</fullName>
    </submittedName>
</protein>
<proteinExistence type="predicted"/>
<dbReference type="AlphaFoldDB" id="A0A5B7K304"/>
<evidence type="ECO:0000313" key="2">
    <source>
        <dbReference type="Proteomes" id="UP000324222"/>
    </source>
</evidence>
<sequence length="132" mass="15325">MSVGGRLVDARLFYANGLFCKALVPVVQCISDIVNYLNHLRKEVARLYVHDPAMTNLWKWECEVGRDELFPFDVVKKNEEIHKMRKLGRPVFRPFRNRRLATSRQFSRRPAPTNSGGPFLSTWVHGTMFGLF</sequence>
<keyword evidence="2" id="KW-1185">Reference proteome</keyword>
<name>A0A5B7K304_PORTR</name>
<dbReference type="EMBL" id="VSRR010125413">
    <property type="protein sequence ID" value="MPD01014.1"/>
    <property type="molecule type" value="Genomic_DNA"/>
</dbReference>